<evidence type="ECO:0000256" key="9">
    <source>
        <dbReference type="ARBA" id="ARBA00031636"/>
    </source>
</evidence>
<dbReference type="InterPro" id="IPR050222">
    <property type="entry name" value="MATE_MdtK"/>
</dbReference>
<evidence type="ECO:0000256" key="4">
    <source>
        <dbReference type="ARBA" id="ARBA00022475"/>
    </source>
</evidence>
<evidence type="ECO:0000256" key="7">
    <source>
        <dbReference type="ARBA" id="ARBA00023065"/>
    </source>
</evidence>
<dbReference type="NCBIfam" id="TIGR00797">
    <property type="entry name" value="matE"/>
    <property type="match status" value="1"/>
</dbReference>
<evidence type="ECO:0000256" key="6">
    <source>
        <dbReference type="ARBA" id="ARBA00022989"/>
    </source>
</evidence>
<evidence type="ECO:0000256" key="5">
    <source>
        <dbReference type="ARBA" id="ARBA00022692"/>
    </source>
</evidence>
<keyword evidence="12" id="KW-1185">Reference proteome</keyword>
<sequence length="471" mass="49467">MDAFAPPARPLVAGPPAGWRRELGALVRLSAPLVGANLLQMAIYSSDVIFVARLGSHALAAATLGVYLYAVLLFALIGLVNAAAPVIAAELGRKRHAVREVRRSFRMAIWLSVIASLPMMALLAHGGTLLGWMGQDPGASAQAGRYLGILLISMIPAVAGNVLRITVSALGRPHWAMAVTAFGLVANIIGNWLLVFGNLGFPRLGLTGAAIASVATVYLMLGAYALILLRDAKLRRYRLFGKWWRPEWSRLVEMVRLGVPIAITMTFEGAIFSAATFLMGLIGVTEVAAHAVAMQIAAITFQVPYGIAQAATIRVGMAYGARDAAWIALAGRTALALGIGFMGLAALALLIWPRLFVHAYLAGGSGDADTVALAVRYLSIAAAFQLFDGAQAVAAGVLRGLQDTRIPMVLAGLGYWVAGFGAAILFGFGLGWQGTGIWIGLATGLAVVALLLGARWAMRARIGLLPQPSRG</sequence>
<comment type="caution">
    <text evidence="11">The sequence shown here is derived from an EMBL/GenBank/DDBJ whole genome shotgun (WGS) entry which is preliminary data.</text>
</comment>
<dbReference type="GO" id="GO:0015297">
    <property type="term" value="F:antiporter activity"/>
    <property type="evidence" value="ECO:0007669"/>
    <property type="project" value="UniProtKB-KW"/>
</dbReference>
<feature type="transmembrane region" description="Helical" evidence="10">
    <location>
        <begin position="145"/>
        <end position="163"/>
    </location>
</feature>
<dbReference type="PIRSF" id="PIRSF006603">
    <property type="entry name" value="DinF"/>
    <property type="match status" value="1"/>
</dbReference>
<dbReference type="CDD" id="cd13131">
    <property type="entry name" value="MATE_NorM_like"/>
    <property type="match status" value="1"/>
</dbReference>
<keyword evidence="4" id="KW-1003">Cell membrane</keyword>
<keyword evidence="8 10" id="KW-0472">Membrane</keyword>
<feature type="transmembrane region" description="Helical" evidence="10">
    <location>
        <begin position="437"/>
        <end position="458"/>
    </location>
</feature>
<dbReference type="AlphaFoldDB" id="A0A8T4III0"/>
<name>A0A8T4III0_9SPHN</name>
<dbReference type="Pfam" id="PF01554">
    <property type="entry name" value="MatE"/>
    <property type="match status" value="2"/>
</dbReference>
<dbReference type="InterPro" id="IPR002528">
    <property type="entry name" value="MATE_fam"/>
</dbReference>
<feature type="transmembrane region" description="Helical" evidence="10">
    <location>
        <begin position="410"/>
        <end position="431"/>
    </location>
</feature>
<feature type="transmembrane region" description="Helical" evidence="10">
    <location>
        <begin position="206"/>
        <end position="229"/>
    </location>
</feature>
<feature type="transmembrane region" description="Helical" evidence="10">
    <location>
        <begin position="109"/>
        <end position="133"/>
    </location>
</feature>
<feature type="transmembrane region" description="Helical" evidence="10">
    <location>
        <begin position="25"/>
        <end position="46"/>
    </location>
</feature>
<dbReference type="GO" id="GO:0005886">
    <property type="term" value="C:plasma membrane"/>
    <property type="evidence" value="ECO:0007669"/>
    <property type="project" value="UniProtKB-SubCell"/>
</dbReference>
<reference evidence="11" key="1">
    <citation type="submission" date="2021-04" db="EMBL/GenBank/DDBJ databases">
        <title>Ouciella asimina sp. nov., isolated from the surface seawater in the hydrothermal field of Okinawa Trough.</title>
        <authorList>
            <person name="Shuang W."/>
        </authorList>
    </citation>
    <scope>NUCLEOTIDE SEQUENCE</scope>
    <source>
        <strain evidence="11">LXI357</strain>
    </source>
</reference>
<dbReference type="RefSeq" id="WP_284054167.1">
    <property type="nucleotide sequence ID" value="NZ_JAGRQC010000003.1"/>
</dbReference>
<dbReference type="InterPro" id="IPR048279">
    <property type="entry name" value="MdtK-like"/>
</dbReference>
<accession>A0A8T4III0</accession>
<proteinExistence type="predicted"/>
<evidence type="ECO:0000313" key="12">
    <source>
        <dbReference type="Proteomes" id="UP000676996"/>
    </source>
</evidence>
<evidence type="ECO:0000256" key="8">
    <source>
        <dbReference type="ARBA" id="ARBA00023136"/>
    </source>
</evidence>
<dbReference type="EMBL" id="JAGRQC010000003">
    <property type="protein sequence ID" value="MBR0552905.1"/>
    <property type="molecule type" value="Genomic_DNA"/>
</dbReference>
<keyword evidence="2" id="KW-0813">Transport</keyword>
<keyword evidence="5 10" id="KW-0812">Transmembrane</keyword>
<dbReference type="Proteomes" id="UP000676996">
    <property type="component" value="Unassembled WGS sequence"/>
</dbReference>
<protein>
    <recommendedName>
        <fullName evidence="9">Multidrug-efflux transporter</fullName>
    </recommendedName>
</protein>
<dbReference type="GO" id="GO:0042910">
    <property type="term" value="F:xenobiotic transmembrane transporter activity"/>
    <property type="evidence" value="ECO:0007669"/>
    <property type="project" value="InterPro"/>
</dbReference>
<evidence type="ECO:0000256" key="2">
    <source>
        <dbReference type="ARBA" id="ARBA00022448"/>
    </source>
</evidence>
<feature type="transmembrane region" description="Helical" evidence="10">
    <location>
        <begin position="288"/>
        <end position="308"/>
    </location>
</feature>
<organism evidence="11 12">
    <name type="scientific">Stakelama marina</name>
    <dbReference type="NCBI Taxonomy" id="2826939"/>
    <lineage>
        <taxon>Bacteria</taxon>
        <taxon>Pseudomonadati</taxon>
        <taxon>Pseudomonadota</taxon>
        <taxon>Alphaproteobacteria</taxon>
        <taxon>Sphingomonadales</taxon>
        <taxon>Sphingomonadaceae</taxon>
        <taxon>Stakelama</taxon>
    </lineage>
</organism>
<evidence type="ECO:0000256" key="1">
    <source>
        <dbReference type="ARBA" id="ARBA00004429"/>
    </source>
</evidence>
<feature type="transmembrane region" description="Helical" evidence="10">
    <location>
        <begin position="373"/>
        <end position="398"/>
    </location>
</feature>
<feature type="transmembrane region" description="Helical" evidence="10">
    <location>
        <begin position="257"/>
        <end position="282"/>
    </location>
</feature>
<evidence type="ECO:0000256" key="10">
    <source>
        <dbReference type="SAM" id="Phobius"/>
    </source>
</evidence>
<gene>
    <name evidence="11" type="ORF">J7S20_10345</name>
</gene>
<keyword evidence="7" id="KW-0406">Ion transport</keyword>
<evidence type="ECO:0000313" key="11">
    <source>
        <dbReference type="EMBL" id="MBR0552905.1"/>
    </source>
</evidence>
<dbReference type="PANTHER" id="PTHR43298:SF2">
    <property type="entry name" value="FMN_FAD EXPORTER YEEO-RELATED"/>
    <property type="match status" value="1"/>
</dbReference>
<comment type="subcellular location">
    <subcellularLocation>
        <location evidence="1">Cell inner membrane</location>
        <topology evidence="1">Multi-pass membrane protein</topology>
    </subcellularLocation>
</comment>
<feature type="transmembrane region" description="Helical" evidence="10">
    <location>
        <begin position="175"/>
        <end position="194"/>
    </location>
</feature>
<dbReference type="GO" id="GO:0006811">
    <property type="term" value="P:monoatomic ion transport"/>
    <property type="evidence" value="ECO:0007669"/>
    <property type="project" value="UniProtKB-KW"/>
</dbReference>
<feature type="transmembrane region" description="Helical" evidence="10">
    <location>
        <begin position="329"/>
        <end position="353"/>
    </location>
</feature>
<keyword evidence="3" id="KW-0050">Antiport</keyword>
<feature type="transmembrane region" description="Helical" evidence="10">
    <location>
        <begin position="66"/>
        <end position="88"/>
    </location>
</feature>
<keyword evidence="6 10" id="KW-1133">Transmembrane helix</keyword>
<evidence type="ECO:0000256" key="3">
    <source>
        <dbReference type="ARBA" id="ARBA00022449"/>
    </source>
</evidence>
<dbReference type="PANTHER" id="PTHR43298">
    <property type="entry name" value="MULTIDRUG RESISTANCE PROTEIN NORM-RELATED"/>
    <property type="match status" value="1"/>
</dbReference>